<gene>
    <name evidence="1" type="ORF">Tco_0819970</name>
</gene>
<protein>
    <submittedName>
        <fullName evidence="1">Uncharacterized protein</fullName>
    </submittedName>
</protein>
<sequence>MYLVFNHMLKSFDREDFETPWKLVKAKHGSTRLVDDLDLILWGDLKTMFELHVEDRIYMLVEKRYPLTPAIITDMLNKKLQCDHFSEMAYQLLKLLINSLRINEVFGSILLVINEAFNEEI</sequence>
<keyword evidence="2" id="KW-1185">Reference proteome</keyword>
<organism evidence="1 2">
    <name type="scientific">Tanacetum coccineum</name>
    <dbReference type="NCBI Taxonomy" id="301880"/>
    <lineage>
        <taxon>Eukaryota</taxon>
        <taxon>Viridiplantae</taxon>
        <taxon>Streptophyta</taxon>
        <taxon>Embryophyta</taxon>
        <taxon>Tracheophyta</taxon>
        <taxon>Spermatophyta</taxon>
        <taxon>Magnoliopsida</taxon>
        <taxon>eudicotyledons</taxon>
        <taxon>Gunneridae</taxon>
        <taxon>Pentapetalae</taxon>
        <taxon>asterids</taxon>
        <taxon>campanulids</taxon>
        <taxon>Asterales</taxon>
        <taxon>Asteraceae</taxon>
        <taxon>Asteroideae</taxon>
        <taxon>Anthemideae</taxon>
        <taxon>Anthemidinae</taxon>
        <taxon>Tanacetum</taxon>
    </lineage>
</organism>
<evidence type="ECO:0000313" key="2">
    <source>
        <dbReference type="Proteomes" id="UP001151760"/>
    </source>
</evidence>
<dbReference type="EMBL" id="BQNB010012071">
    <property type="protein sequence ID" value="GJS98800.1"/>
    <property type="molecule type" value="Genomic_DNA"/>
</dbReference>
<evidence type="ECO:0000313" key="1">
    <source>
        <dbReference type="EMBL" id="GJS98800.1"/>
    </source>
</evidence>
<proteinExistence type="predicted"/>
<name>A0ABQ5ACD8_9ASTR</name>
<reference evidence="1" key="1">
    <citation type="journal article" date="2022" name="Int. J. Mol. Sci.">
        <title>Draft Genome of Tanacetum Coccineum: Genomic Comparison of Closely Related Tanacetum-Family Plants.</title>
        <authorList>
            <person name="Yamashiro T."/>
            <person name="Shiraishi A."/>
            <person name="Nakayama K."/>
            <person name="Satake H."/>
        </authorList>
    </citation>
    <scope>NUCLEOTIDE SEQUENCE</scope>
</reference>
<dbReference type="Proteomes" id="UP001151760">
    <property type="component" value="Unassembled WGS sequence"/>
</dbReference>
<accession>A0ABQ5ACD8</accession>
<comment type="caution">
    <text evidence="1">The sequence shown here is derived from an EMBL/GenBank/DDBJ whole genome shotgun (WGS) entry which is preliminary data.</text>
</comment>
<reference evidence="1" key="2">
    <citation type="submission" date="2022-01" db="EMBL/GenBank/DDBJ databases">
        <authorList>
            <person name="Yamashiro T."/>
            <person name="Shiraishi A."/>
            <person name="Satake H."/>
            <person name="Nakayama K."/>
        </authorList>
    </citation>
    <scope>NUCLEOTIDE SEQUENCE</scope>
</reference>